<dbReference type="KEGG" id="gfe:Gferi_12565"/>
<dbReference type="Pfam" id="PF02698">
    <property type="entry name" value="DUF218"/>
    <property type="match status" value="1"/>
</dbReference>
<dbReference type="InterPro" id="IPR014729">
    <property type="entry name" value="Rossmann-like_a/b/a_fold"/>
</dbReference>
<dbReference type="PANTHER" id="PTHR30336">
    <property type="entry name" value="INNER MEMBRANE PROTEIN, PROBABLE PERMEASE"/>
    <property type="match status" value="1"/>
</dbReference>
<dbReference type="InterPro" id="IPR003848">
    <property type="entry name" value="DUF218"/>
</dbReference>
<dbReference type="RefSeq" id="WP_069981406.1">
    <property type="nucleotide sequence ID" value="NZ_VENK01000005.1"/>
</dbReference>
<dbReference type="GO" id="GO:0005886">
    <property type="term" value="C:plasma membrane"/>
    <property type="evidence" value="ECO:0007669"/>
    <property type="project" value="TreeGrafter"/>
</dbReference>
<evidence type="ECO:0000313" key="4">
    <source>
        <dbReference type="Proteomes" id="UP000095743"/>
    </source>
</evidence>
<dbReference type="EMBL" id="CP017269">
    <property type="protein sequence ID" value="AOT73098.1"/>
    <property type="molecule type" value="Genomic_DNA"/>
</dbReference>
<dbReference type="PANTHER" id="PTHR30336:SF6">
    <property type="entry name" value="INTEGRAL MEMBRANE PROTEIN"/>
    <property type="match status" value="1"/>
</dbReference>
<gene>
    <name evidence="3" type="ORF">Gferi_12565</name>
</gene>
<evidence type="ECO:0000256" key="1">
    <source>
        <dbReference type="SAM" id="Phobius"/>
    </source>
</evidence>
<sequence length="223" mass="25200">MKKLKCAWKIFIYLSILTVVGLTALFSINSYVKSSVKDQILSTQEAAQTDWDCILVLGAGVRGEKPSHMLEDRLLQSISLYEKGVSDRLIMSGDHGRKEYDEVNVMKQFAMDAGIPSKQVFMDHAGFSTYESLYRARDIFQAKKIIIVTQEYHLYRALYIARALGIEANGVASDLRLYAGQEYREVREVLARVKDFFYTMIKPEPTYLGDAIPVTGDGDSTND</sequence>
<dbReference type="InterPro" id="IPR051599">
    <property type="entry name" value="Cell_Envelope_Assoc"/>
</dbReference>
<name>A0A1D8GQF3_9FIRM</name>
<dbReference type="Gene3D" id="3.40.50.620">
    <property type="entry name" value="HUPs"/>
    <property type="match status" value="1"/>
</dbReference>
<evidence type="ECO:0000313" key="3">
    <source>
        <dbReference type="EMBL" id="AOT73098.1"/>
    </source>
</evidence>
<evidence type="ECO:0000259" key="2">
    <source>
        <dbReference type="Pfam" id="PF02698"/>
    </source>
</evidence>
<dbReference type="OrthoDB" id="9782395at2"/>
<protein>
    <submittedName>
        <fullName evidence="3">SanA protein</fullName>
    </submittedName>
</protein>
<feature type="transmembrane region" description="Helical" evidence="1">
    <location>
        <begin position="12"/>
        <end position="32"/>
    </location>
</feature>
<keyword evidence="1" id="KW-0812">Transmembrane</keyword>
<keyword evidence="4" id="KW-1185">Reference proteome</keyword>
<organism evidence="3 4">
    <name type="scientific">Geosporobacter ferrireducens</name>
    <dbReference type="NCBI Taxonomy" id="1424294"/>
    <lineage>
        <taxon>Bacteria</taxon>
        <taxon>Bacillati</taxon>
        <taxon>Bacillota</taxon>
        <taxon>Clostridia</taxon>
        <taxon>Peptostreptococcales</taxon>
        <taxon>Thermotaleaceae</taxon>
        <taxon>Geosporobacter</taxon>
    </lineage>
</organism>
<dbReference type="CDD" id="cd06259">
    <property type="entry name" value="YdcF-like"/>
    <property type="match status" value="1"/>
</dbReference>
<feature type="domain" description="DUF218" evidence="2">
    <location>
        <begin position="52"/>
        <end position="168"/>
    </location>
</feature>
<dbReference type="Proteomes" id="UP000095743">
    <property type="component" value="Chromosome"/>
</dbReference>
<dbReference type="STRING" id="1424294.Gferi_12565"/>
<accession>A0A1D8GQF3</accession>
<keyword evidence="1" id="KW-0472">Membrane</keyword>
<proteinExistence type="predicted"/>
<reference evidence="3 4" key="1">
    <citation type="submission" date="2016-09" db="EMBL/GenBank/DDBJ databases">
        <title>Genomic analysis reveals versatility of anaerobic energy metabolism of Geosporobacter ferrireducens IRF9 of phylum Firmicutes.</title>
        <authorList>
            <person name="Kim S.-J."/>
        </authorList>
    </citation>
    <scope>NUCLEOTIDE SEQUENCE [LARGE SCALE GENOMIC DNA]</scope>
    <source>
        <strain evidence="3 4">IRF9</strain>
    </source>
</reference>
<keyword evidence="1" id="KW-1133">Transmembrane helix</keyword>
<dbReference type="AlphaFoldDB" id="A0A1D8GQF3"/>